<accession>A0A3S2WGK7</accession>
<dbReference type="Proteomes" id="UP000286997">
    <property type="component" value="Unassembled WGS sequence"/>
</dbReference>
<organism evidence="1 2">
    <name type="scientific">Methylobacterium oryzihabitans</name>
    <dbReference type="NCBI Taxonomy" id="2499852"/>
    <lineage>
        <taxon>Bacteria</taxon>
        <taxon>Pseudomonadati</taxon>
        <taxon>Pseudomonadota</taxon>
        <taxon>Alphaproteobacteria</taxon>
        <taxon>Hyphomicrobiales</taxon>
        <taxon>Methylobacteriaceae</taxon>
        <taxon>Methylobacterium</taxon>
    </lineage>
</organism>
<dbReference type="AlphaFoldDB" id="A0A3S2WGK7"/>
<dbReference type="Pfam" id="PF06199">
    <property type="entry name" value="Phage_tail_2"/>
    <property type="match status" value="1"/>
</dbReference>
<dbReference type="OrthoDB" id="7375409at2"/>
<proteinExistence type="predicted"/>
<evidence type="ECO:0008006" key="3">
    <source>
        <dbReference type="Google" id="ProtNLM"/>
    </source>
</evidence>
<keyword evidence="2" id="KW-1185">Reference proteome</keyword>
<dbReference type="EMBL" id="SACP01000001">
    <property type="protein sequence ID" value="RVU21781.1"/>
    <property type="molecule type" value="Genomic_DNA"/>
</dbReference>
<evidence type="ECO:0000313" key="1">
    <source>
        <dbReference type="EMBL" id="RVU21781.1"/>
    </source>
</evidence>
<name>A0A3S2WGK7_9HYPH</name>
<dbReference type="RefSeq" id="WP_127727024.1">
    <property type="nucleotide sequence ID" value="NZ_SACP01000001.1"/>
</dbReference>
<dbReference type="InterPro" id="IPR011855">
    <property type="entry name" value="Phgtail_TP901_1"/>
</dbReference>
<comment type="caution">
    <text evidence="1">The sequence shown here is derived from an EMBL/GenBank/DDBJ whole genome shotgun (WGS) entry which is preliminary data.</text>
</comment>
<gene>
    <name evidence="1" type="ORF">EOE48_01670</name>
</gene>
<sequence>MAQPTTLPFSAVAVKLESATTANAFEAPCGLTERAVQFTKETNSVAVPDCADEDAAPFVDRTVVSKSVAINGKGVMARTSLARWRAAFEADAPVRARVEVAGTGAAGGGRWEGLFHLTSFEVGAIRGERCTVAVAMQSSGAVPFTAAA</sequence>
<evidence type="ECO:0000313" key="2">
    <source>
        <dbReference type="Proteomes" id="UP000286997"/>
    </source>
</evidence>
<protein>
    <recommendedName>
        <fullName evidence="3">Phage tail protein</fullName>
    </recommendedName>
</protein>
<reference evidence="1 2" key="1">
    <citation type="submission" date="2019-01" db="EMBL/GenBank/DDBJ databases">
        <authorList>
            <person name="Chen W.-M."/>
        </authorList>
    </citation>
    <scope>NUCLEOTIDE SEQUENCE [LARGE SCALE GENOMIC DNA]</scope>
    <source>
        <strain evidence="1 2">TER-1</strain>
    </source>
</reference>